<name>A0A1V0SJY9_9VIRU</name>
<protein>
    <submittedName>
        <fullName evidence="1">Uncharacterized protein</fullName>
    </submittedName>
</protein>
<organism evidence="1">
    <name type="scientific">Klosneuvirus KNV1</name>
    <dbReference type="NCBI Taxonomy" id="1977640"/>
    <lineage>
        <taxon>Viruses</taxon>
        <taxon>Varidnaviria</taxon>
        <taxon>Bamfordvirae</taxon>
        <taxon>Nucleocytoviricota</taxon>
        <taxon>Megaviricetes</taxon>
        <taxon>Imitervirales</taxon>
        <taxon>Mimiviridae</taxon>
        <taxon>Klosneuvirinae</taxon>
        <taxon>Klosneuvirus</taxon>
    </lineage>
</organism>
<dbReference type="EMBL" id="KY684110">
    <property type="protein sequence ID" value="ARF12023.1"/>
    <property type="molecule type" value="Genomic_DNA"/>
</dbReference>
<proteinExistence type="predicted"/>
<gene>
    <name evidence="1" type="ORF">Klosneuvirus_3_158</name>
</gene>
<sequence>MLLSIKKLYLYLLVWSIAGVNSLILALDLDRLGDKVDFILVDGQVLLQFKCHEEHLLSLTIVRRVAMVLHVFMRYNFVLAPFKAGEDVIFFDLLNHVLPSGKQTIRPKTISQADNDPSFLTFEQVGHEALKWVKLFAVVSLWHSHGIKEYQIDIF</sequence>
<reference evidence="1" key="1">
    <citation type="journal article" date="2017" name="Science">
        <title>Giant viruses with an expanded complement of translation system components.</title>
        <authorList>
            <person name="Schulz F."/>
            <person name="Yutin N."/>
            <person name="Ivanova N.N."/>
            <person name="Ortega D.R."/>
            <person name="Lee T.K."/>
            <person name="Vierheilig J."/>
            <person name="Daims H."/>
            <person name="Horn M."/>
            <person name="Wagner M."/>
            <person name="Jensen G.J."/>
            <person name="Kyrpides N.C."/>
            <person name="Koonin E.V."/>
            <person name="Woyke T."/>
        </authorList>
    </citation>
    <scope>NUCLEOTIDE SEQUENCE</scope>
    <source>
        <strain evidence="1">KNV1</strain>
    </source>
</reference>
<accession>A0A1V0SJY9</accession>
<evidence type="ECO:0000313" key="1">
    <source>
        <dbReference type="EMBL" id="ARF12023.1"/>
    </source>
</evidence>